<sequence length="69" mass="7855">MKKIVVEEPKSNLYSDTMDEIDNYDDSSAQATDGVKSSGKKMTVEMRRVVEIAEIQEVRMMIPCPCHFV</sequence>
<proteinExistence type="predicted"/>
<keyword evidence="2" id="KW-1185">Reference proteome</keyword>
<evidence type="ECO:0000313" key="1">
    <source>
        <dbReference type="EMBL" id="KAH0761473.1"/>
    </source>
</evidence>
<dbReference type="EMBL" id="JAIVGD010000013">
    <property type="protein sequence ID" value="KAH0761473.1"/>
    <property type="molecule type" value="Genomic_DNA"/>
</dbReference>
<reference evidence="1 2" key="1">
    <citation type="journal article" date="2021" name="bioRxiv">
        <title>Chromosome-scale and haplotype-resolved genome assembly of a tetraploid potato cultivar.</title>
        <authorList>
            <person name="Sun H."/>
            <person name="Jiao W.-B."/>
            <person name="Krause K."/>
            <person name="Campoy J.A."/>
            <person name="Goel M."/>
            <person name="Folz-Donahue K."/>
            <person name="Kukat C."/>
            <person name="Huettel B."/>
            <person name="Schneeberger K."/>
        </authorList>
    </citation>
    <scope>NUCLEOTIDE SEQUENCE [LARGE SCALE GENOMIC DNA]</scope>
    <source>
        <strain evidence="1">SolTubOtavaFocal</strain>
        <tissue evidence="1">Leaves</tissue>
    </source>
</reference>
<comment type="caution">
    <text evidence="1">The sequence shown here is derived from an EMBL/GenBank/DDBJ whole genome shotgun (WGS) entry which is preliminary data.</text>
</comment>
<accession>A0ABQ7VCG0</accession>
<gene>
    <name evidence="1" type="ORF">KY290_017546</name>
</gene>
<organism evidence="1 2">
    <name type="scientific">Solanum tuberosum</name>
    <name type="common">Potato</name>
    <dbReference type="NCBI Taxonomy" id="4113"/>
    <lineage>
        <taxon>Eukaryota</taxon>
        <taxon>Viridiplantae</taxon>
        <taxon>Streptophyta</taxon>
        <taxon>Embryophyta</taxon>
        <taxon>Tracheophyta</taxon>
        <taxon>Spermatophyta</taxon>
        <taxon>Magnoliopsida</taxon>
        <taxon>eudicotyledons</taxon>
        <taxon>Gunneridae</taxon>
        <taxon>Pentapetalae</taxon>
        <taxon>asterids</taxon>
        <taxon>lamiids</taxon>
        <taxon>Solanales</taxon>
        <taxon>Solanaceae</taxon>
        <taxon>Solanoideae</taxon>
        <taxon>Solaneae</taxon>
        <taxon>Solanum</taxon>
    </lineage>
</organism>
<name>A0ABQ7VCG0_SOLTU</name>
<protein>
    <submittedName>
        <fullName evidence="1">Uncharacterized protein</fullName>
    </submittedName>
</protein>
<evidence type="ECO:0000313" key="2">
    <source>
        <dbReference type="Proteomes" id="UP000826656"/>
    </source>
</evidence>
<dbReference type="Proteomes" id="UP000826656">
    <property type="component" value="Unassembled WGS sequence"/>
</dbReference>